<dbReference type="GO" id="GO:0046872">
    <property type="term" value="F:metal ion binding"/>
    <property type="evidence" value="ECO:0007669"/>
    <property type="project" value="UniProtKB-KW"/>
</dbReference>
<protein>
    <recommendedName>
        <fullName evidence="9">Peptide hydrolase</fullName>
        <ecNumber evidence="9">3.4.-.-</ecNumber>
    </recommendedName>
</protein>
<feature type="chain" id="PRO_5022262271" description="Peptide hydrolase" evidence="9">
    <location>
        <begin position="17"/>
        <end position="444"/>
    </location>
</feature>
<evidence type="ECO:0000256" key="4">
    <source>
        <dbReference type="ARBA" id="ARBA00022723"/>
    </source>
</evidence>
<sequence>MKTALLLTALVALANAQDAQIPLAGDASLCADVLSPDAFAALSTLQSQEILAAWQGRDVVDLLTEVGDACGLDAVRLVQVFGEDEPRSMTEGDKLRLRASGYEFMDITDHPNLGALRRARAVALDLSPVDLLNLPSSSPEISIDALREIARLTSDLDDAHLRQDIANLTSFWTRSYRSPWGARSSDWLHGYVTEIVKAASPSVNVTIRRFQHAFPQKSLTVRIEGAAEKYRAPNDTQLIIIIGAHQDSLNYLLPFYRAPGTDDDGSGTVVLLHILRTLMKQTFTPPAGMAIELHWYARKRAECLGDIAAEYEREDKEVLGMLQMDGLAVVKHGSVPRIGFFQDEVDKGLVDYVTGLVDAYLPVPWVLTGCGKRCGSDHMSWTRAGYRAAYVCEGPFEEMGEGYHTVNDTLELLEGEYSFEHLLRFVKLGISFIVEMSASSASHR</sequence>
<keyword evidence="6 9" id="KW-0378">Hydrolase</keyword>
<evidence type="ECO:0000313" key="11">
    <source>
        <dbReference type="EMBL" id="TRM58320.1"/>
    </source>
</evidence>
<reference evidence="11 12" key="1">
    <citation type="journal article" date="2019" name="New Phytol.">
        <title>Comparative genomics reveals unique wood-decay strategies and fruiting body development in the Schizophyllaceae.</title>
        <authorList>
            <person name="Almasi E."/>
            <person name="Sahu N."/>
            <person name="Krizsan K."/>
            <person name="Balint B."/>
            <person name="Kovacs G.M."/>
            <person name="Kiss B."/>
            <person name="Cseklye J."/>
            <person name="Drula E."/>
            <person name="Henrissat B."/>
            <person name="Nagy I."/>
            <person name="Chovatia M."/>
            <person name="Adam C."/>
            <person name="LaButti K."/>
            <person name="Lipzen A."/>
            <person name="Riley R."/>
            <person name="Grigoriev I.V."/>
            <person name="Nagy L.G."/>
        </authorList>
    </citation>
    <scope>NUCLEOTIDE SEQUENCE [LARGE SCALE GENOMIC DNA]</scope>
    <source>
        <strain evidence="11 12">NL-1724</strain>
    </source>
</reference>
<dbReference type="InterPro" id="IPR007484">
    <property type="entry name" value="Peptidase_M28"/>
</dbReference>
<dbReference type="EC" id="3.4.-.-" evidence="9"/>
<gene>
    <name evidence="11" type="ORF">BD626DRAFT_573744</name>
</gene>
<evidence type="ECO:0000256" key="8">
    <source>
        <dbReference type="ARBA" id="ARBA00043962"/>
    </source>
</evidence>
<organism evidence="11 12">
    <name type="scientific">Schizophyllum amplum</name>
    <dbReference type="NCBI Taxonomy" id="97359"/>
    <lineage>
        <taxon>Eukaryota</taxon>
        <taxon>Fungi</taxon>
        <taxon>Dikarya</taxon>
        <taxon>Basidiomycota</taxon>
        <taxon>Agaricomycotina</taxon>
        <taxon>Agaricomycetes</taxon>
        <taxon>Agaricomycetidae</taxon>
        <taxon>Agaricales</taxon>
        <taxon>Schizophyllaceae</taxon>
        <taxon>Schizophyllum</taxon>
    </lineage>
</organism>
<evidence type="ECO:0000256" key="6">
    <source>
        <dbReference type="ARBA" id="ARBA00022801"/>
    </source>
</evidence>
<dbReference type="PANTHER" id="PTHR12147">
    <property type="entry name" value="METALLOPEPTIDASE M28 FAMILY MEMBER"/>
    <property type="match status" value="1"/>
</dbReference>
<comment type="caution">
    <text evidence="11">The sequence shown here is derived from an EMBL/GenBank/DDBJ whole genome shotgun (WGS) entry which is preliminary data.</text>
</comment>
<dbReference type="GO" id="GO:0004177">
    <property type="term" value="F:aminopeptidase activity"/>
    <property type="evidence" value="ECO:0007669"/>
    <property type="project" value="UniProtKB-KW"/>
</dbReference>
<evidence type="ECO:0000256" key="3">
    <source>
        <dbReference type="ARBA" id="ARBA00022670"/>
    </source>
</evidence>
<keyword evidence="12" id="KW-1185">Reference proteome</keyword>
<dbReference type="GO" id="GO:0006508">
    <property type="term" value="P:proteolysis"/>
    <property type="evidence" value="ECO:0007669"/>
    <property type="project" value="UniProtKB-KW"/>
</dbReference>
<keyword evidence="2" id="KW-0031">Aminopeptidase</keyword>
<feature type="domain" description="Peptidase M28" evidence="10">
    <location>
        <begin position="234"/>
        <end position="412"/>
    </location>
</feature>
<keyword evidence="5 9" id="KW-0732">Signal</keyword>
<evidence type="ECO:0000259" key="10">
    <source>
        <dbReference type="Pfam" id="PF04389"/>
    </source>
</evidence>
<keyword evidence="3 9" id="KW-0645">Protease</keyword>
<name>A0A550C0L0_9AGAR</name>
<accession>A0A550C0L0</accession>
<evidence type="ECO:0000256" key="5">
    <source>
        <dbReference type="ARBA" id="ARBA00022729"/>
    </source>
</evidence>
<dbReference type="InterPro" id="IPR045175">
    <property type="entry name" value="M28_fam"/>
</dbReference>
<comment type="cofactor">
    <cofactor evidence="1">
        <name>Zn(2+)</name>
        <dbReference type="ChEBI" id="CHEBI:29105"/>
    </cofactor>
</comment>
<dbReference type="Pfam" id="PF04389">
    <property type="entry name" value="Peptidase_M28"/>
    <property type="match status" value="1"/>
</dbReference>
<keyword evidence="7 9" id="KW-0862">Zinc</keyword>
<dbReference type="EMBL" id="VDMD01000037">
    <property type="protein sequence ID" value="TRM58320.1"/>
    <property type="molecule type" value="Genomic_DNA"/>
</dbReference>
<evidence type="ECO:0000313" key="12">
    <source>
        <dbReference type="Proteomes" id="UP000320762"/>
    </source>
</evidence>
<dbReference type="STRING" id="97359.A0A550C0L0"/>
<feature type="signal peptide" evidence="9">
    <location>
        <begin position="1"/>
        <end position="16"/>
    </location>
</feature>
<dbReference type="GO" id="GO:0008235">
    <property type="term" value="F:metalloexopeptidase activity"/>
    <property type="evidence" value="ECO:0007669"/>
    <property type="project" value="InterPro"/>
</dbReference>
<dbReference type="Gene3D" id="3.40.630.10">
    <property type="entry name" value="Zn peptidases"/>
    <property type="match status" value="1"/>
</dbReference>
<keyword evidence="4 9" id="KW-0479">Metal-binding</keyword>
<dbReference type="SUPFAM" id="SSF53187">
    <property type="entry name" value="Zn-dependent exopeptidases"/>
    <property type="match status" value="1"/>
</dbReference>
<dbReference type="AlphaFoldDB" id="A0A550C0L0"/>
<dbReference type="PANTHER" id="PTHR12147:SF56">
    <property type="entry name" value="AMINOPEPTIDASE YDR415C-RELATED"/>
    <property type="match status" value="1"/>
</dbReference>
<evidence type="ECO:0000256" key="1">
    <source>
        <dbReference type="ARBA" id="ARBA00001947"/>
    </source>
</evidence>
<evidence type="ECO:0000256" key="2">
    <source>
        <dbReference type="ARBA" id="ARBA00022438"/>
    </source>
</evidence>
<proteinExistence type="inferred from homology"/>
<evidence type="ECO:0000256" key="9">
    <source>
        <dbReference type="RuleBase" id="RU361240"/>
    </source>
</evidence>
<evidence type="ECO:0000256" key="7">
    <source>
        <dbReference type="ARBA" id="ARBA00022833"/>
    </source>
</evidence>
<comment type="similarity">
    <text evidence="8">Belongs to the peptidase M28 family. M28E subfamily.</text>
</comment>
<dbReference type="Proteomes" id="UP000320762">
    <property type="component" value="Unassembled WGS sequence"/>
</dbReference>
<dbReference type="OrthoDB" id="2214at2759"/>